<dbReference type="Pfam" id="PF12609">
    <property type="entry name" value="DUF3774"/>
    <property type="match status" value="1"/>
</dbReference>
<sequence length="87" mass="9708">MSLRYMSRFCVSAGARVLQSVKEQGPKVDGGLKSLQPAAKKDGGMRNQVRRFSGAADSAKRVSLEEKRRREAEKAEKVYHLICWGPN</sequence>
<reference evidence="1" key="1">
    <citation type="submission" date="2019-09" db="EMBL/GenBank/DDBJ databases">
        <authorList>
            <person name="Zhang L."/>
        </authorList>
    </citation>
    <scope>NUCLEOTIDE SEQUENCE</scope>
</reference>
<dbReference type="InterPro" id="IPR022251">
    <property type="entry name" value="DUF3774_wound-induced"/>
</dbReference>
<evidence type="ECO:0000313" key="1">
    <source>
        <dbReference type="EMBL" id="VVV46808.1"/>
    </source>
</evidence>
<dbReference type="AlphaFoldDB" id="A0A5K0W174"/>
<accession>A0A5K0W174</accession>
<dbReference type="Gramene" id="NC1G0136070.1">
    <property type="protein sequence ID" value="NC1G0136070.1:cds"/>
    <property type="gene ID" value="NC1G0136070"/>
</dbReference>
<gene>
    <name evidence="1" type="ORF">NYM_LOCUS2424</name>
</gene>
<organism evidence="1">
    <name type="scientific">Nymphaea colorata</name>
    <name type="common">pocket water lily</name>
    <dbReference type="NCBI Taxonomy" id="210225"/>
    <lineage>
        <taxon>Eukaryota</taxon>
        <taxon>Viridiplantae</taxon>
        <taxon>Streptophyta</taxon>
        <taxon>Embryophyta</taxon>
        <taxon>Tracheophyta</taxon>
        <taxon>Spermatophyta</taxon>
        <taxon>Magnoliopsida</taxon>
        <taxon>Nymphaeales</taxon>
        <taxon>Nymphaeaceae</taxon>
        <taxon>Nymphaea</taxon>
    </lineage>
</organism>
<protein>
    <submittedName>
        <fullName evidence="1">Uncharacterized protein</fullName>
    </submittedName>
</protein>
<dbReference type="EMBL" id="LR721774">
    <property type="protein sequence ID" value="VVV46808.1"/>
    <property type="molecule type" value="Genomic_DNA"/>
</dbReference>
<proteinExistence type="predicted"/>
<name>A0A5K0W174_9MAGN</name>